<evidence type="ECO:0000313" key="3">
    <source>
        <dbReference type="EMBL" id="CEM04325.1"/>
    </source>
</evidence>
<feature type="region of interest" description="Disordered" evidence="2">
    <location>
        <begin position="468"/>
        <end position="504"/>
    </location>
</feature>
<dbReference type="Proteomes" id="UP000041254">
    <property type="component" value="Unassembled WGS sequence"/>
</dbReference>
<dbReference type="GO" id="GO:0006402">
    <property type="term" value="P:mRNA catabolic process"/>
    <property type="evidence" value="ECO:0007669"/>
    <property type="project" value="TreeGrafter"/>
</dbReference>
<gene>
    <name evidence="3" type="ORF">Vbra_182</name>
</gene>
<dbReference type="InterPro" id="IPR011990">
    <property type="entry name" value="TPR-like_helical_dom_sf"/>
</dbReference>
<sequence>MASASVHSSKRSPSTAGSDSPKSTAAHPVDEDPLYKDASGAFDLYYSGKHAECESLLRRIQQAQGTAAELVYRLKVSHNLELNKYLQGGCCDPDGLLRTLTQLHEQGRVAKRHRDEAAAADHDDVGAEQVDEDLSVLAYNRAVLSYQLRNYEQARSILEDLFKRIEPVDDFLAVKICLLLMELYLTIREPERAADVLAYFEKPQAFPTLWKTPENKDANGLPPSTSPDQPAPDAHADAAPEHAQAAKDDQQQQQSQQQQQQQQQQQPSQQQGEESAEGQQGAERQLLPALVLGSYLPYHGRSPETISASEFKFFTQLYRAKIAVMQRNLKGAKKELKTVLETFQHQLRSAPILTASPHTIATDASQPSSGGSPGPSEKSGLQRFTRWIGLGGGSAGKDTSSLPASGSNLGETALQNAVLNQHNSMALMLKANLEYFRLNFRKSTKLLTCCQFNFAAASSTPLNYKYTYDDIDDEGHPHSHPHQQPHEPRGRGDHGGVSHQQPDLSSDFHPAMDPACATVFYNNLGCIHFLMRKPHLACFYFNKAMQANVRARNELPAMLHTGVGKPLPGVVASRYVLDRGSEVSLNAGLQLLLTGSPLEALIALQAASEIFPNNAKVWLRMGECCVALYLQWARKQRDPAIAPMPSLCGTRAVSFLQPAENDDQQLATDVIRSPVFYRRLLLSVQKYPAAPSMLAGTLAKRAADSPSPTTEDSSADTDAATEEASGRQLAQILANDGSKALRYAETCFRTALLLVQPHKDKHATGESAWLEDACDVKLAYVCLGRRDWRGALWWASKLLARNGVPVRCAGASLRPEDSAPPTIASSVACLYLCRLYAAEALCHLNNVAEAVNVLKPLQDGGLQAAVRGQSAQWEASSAQEGKEKPLGLSLGGSAPADDTLEMTAPAHAKSLLVASFPPATSCMSLKEAQATLNTDLCHLACRQFEHPPEHTKTDKDRHTRRFASQNELMAGHNAQLVEAAKGLIRDAVSAYPTAAAPLRTLVYLLLIQGKREEALQLLQKRRADEAFLSAVLGPARPMHP</sequence>
<dbReference type="SMART" id="SM00028">
    <property type="entry name" value="TPR"/>
    <property type="match status" value="2"/>
</dbReference>
<dbReference type="InterPro" id="IPR039740">
    <property type="entry name" value="CNOT10"/>
</dbReference>
<feature type="compositionally biased region" description="Low complexity" evidence="2">
    <location>
        <begin position="367"/>
        <end position="376"/>
    </location>
</feature>
<feature type="region of interest" description="Disordered" evidence="2">
    <location>
        <begin position="873"/>
        <end position="895"/>
    </location>
</feature>
<dbReference type="AlphaFoldDB" id="A0A0G4EYA0"/>
<dbReference type="InterPro" id="IPR019734">
    <property type="entry name" value="TPR_rpt"/>
</dbReference>
<feature type="region of interest" description="Disordered" evidence="2">
    <location>
        <begin position="210"/>
        <end position="282"/>
    </location>
</feature>
<reference evidence="3 4" key="1">
    <citation type="submission" date="2014-11" db="EMBL/GenBank/DDBJ databases">
        <authorList>
            <person name="Zhu J."/>
            <person name="Qi W."/>
            <person name="Song R."/>
        </authorList>
    </citation>
    <scope>NUCLEOTIDE SEQUENCE [LARGE SCALE GENOMIC DNA]</scope>
</reference>
<evidence type="ECO:0000256" key="2">
    <source>
        <dbReference type="SAM" id="MobiDB-lite"/>
    </source>
</evidence>
<proteinExistence type="inferred from homology"/>
<feature type="compositionally biased region" description="Polar residues" evidence="2">
    <location>
        <begin position="356"/>
        <end position="366"/>
    </location>
</feature>
<dbReference type="OrthoDB" id="444535at2759"/>
<feature type="region of interest" description="Disordered" evidence="2">
    <location>
        <begin position="355"/>
        <end position="379"/>
    </location>
</feature>
<evidence type="ECO:0008006" key="5">
    <source>
        <dbReference type="Google" id="ProtNLM"/>
    </source>
</evidence>
<dbReference type="VEuPathDB" id="CryptoDB:Vbra_182"/>
<feature type="compositionally biased region" description="Polar residues" evidence="2">
    <location>
        <begin position="1"/>
        <end position="23"/>
    </location>
</feature>
<feature type="compositionally biased region" description="Basic and acidic residues" evidence="2">
    <location>
        <begin position="234"/>
        <end position="250"/>
    </location>
</feature>
<feature type="region of interest" description="Disordered" evidence="2">
    <location>
        <begin position="700"/>
        <end position="722"/>
    </location>
</feature>
<accession>A0A0G4EYA0</accession>
<feature type="region of interest" description="Disordered" evidence="2">
    <location>
        <begin position="1"/>
        <end position="33"/>
    </location>
</feature>
<feature type="compositionally biased region" description="Low complexity" evidence="2">
    <location>
        <begin position="251"/>
        <end position="281"/>
    </location>
</feature>
<evidence type="ECO:0000313" key="4">
    <source>
        <dbReference type="Proteomes" id="UP000041254"/>
    </source>
</evidence>
<dbReference type="EMBL" id="CDMY01000350">
    <property type="protein sequence ID" value="CEM04325.1"/>
    <property type="molecule type" value="Genomic_DNA"/>
</dbReference>
<dbReference type="PANTHER" id="PTHR12979">
    <property type="entry name" value="CCR4-NOT TRANSCRIPTION COMPLEX SUBUNIT 10"/>
    <property type="match status" value="1"/>
</dbReference>
<dbReference type="SUPFAM" id="SSF48452">
    <property type="entry name" value="TPR-like"/>
    <property type="match status" value="1"/>
</dbReference>
<dbReference type="GO" id="GO:0030014">
    <property type="term" value="C:CCR4-NOT complex"/>
    <property type="evidence" value="ECO:0007669"/>
    <property type="project" value="InterPro"/>
</dbReference>
<evidence type="ECO:0000256" key="1">
    <source>
        <dbReference type="ARBA" id="ARBA00010080"/>
    </source>
</evidence>
<keyword evidence="4" id="KW-1185">Reference proteome</keyword>
<dbReference type="PANTHER" id="PTHR12979:SF5">
    <property type="entry name" value="CCR4-NOT TRANSCRIPTION COMPLEX SUBUNIT 10"/>
    <property type="match status" value="1"/>
</dbReference>
<dbReference type="InParanoid" id="A0A0G4EYA0"/>
<name>A0A0G4EYA0_VITBC</name>
<protein>
    <recommendedName>
        <fullName evidence="5">CCR4-NOT transcription complex subunit 10</fullName>
    </recommendedName>
</protein>
<feature type="compositionally biased region" description="Basic and acidic residues" evidence="2">
    <location>
        <begin position="484"/>
        <end position="496"/>
    </location>
</feature>
<dbReference type="GO" id="GO:0017148">
    <property type="term" value="P:negative regulation of translation"/>
    <property type="evidence" value="ECO:0007669"/>
    <property type="project" value="TreeGrafter"/>
</dbReference>
<dbReference type="STRING" id="1169540.A0A0G4EYA0"/>
<dbReference type="Gene3D" id="1.25.40.10">
    <property type="entry name" value="Tetratricopeptide repeat domain"/>
    <property type="match status" value="1"/>
</dbReference>
<organism evidence="3 4">
    <name type="scientific">Vitrella brassicaformis (strain CCMP3155)</name>
    <dbReference type="NCBI Taxonomy" id="1169540"/>
    <lineage>
        <taxon>Eukaryota</taxon>
        <taxon>Sar</taxon>
        <taxon>Alveolata</taxon>
        <taxon>Colpodellida</taxon>
        <taxon>Vitrellaceae</taxon>
        <taxon>Vitrella</taxon>
    </lineage>
</organism>
<comment type="similarity">
    <text evidence="1">Belongs to the CNOT10 family.</text>
</comment>